<dbReference type="InterPro" id="IPR013783">
    <property type="entry name" value="Ig-like_fold"/>
</dbReference>
<name>A0ABS2L150_9MICO</name>
<keyword evidence="7" id="KW-1185">Reference proteome</keyword>
<evidence type="ECO:0000256" key="4">
    <source>
        <dbReference type="RuleBase" id="RU361161"/>
    </source>
</evidence>
<reference evidence="6 7" key="1">
    <citation type="submission" date="2021-01" db="EMBL/GenBank/DDBJ databases">
        <title>Sequencing the genomes of 1000 actinobacteria strains.</title>
        <authorList>
            <person name="Klenk H.-P."/>
        </authorList>
    </citation>
    <scope>NUCLEOTIDE SEQUENCE [LARGE SCALE GENOMIC DNA]</scope>
    <source>
        <strain evidence="6 7">DSM 13057</strain>
    </source>
</reference>
<comment type="caution">
    <text evidence="6">The sequence shown here is derived from an EMBL/GenBank/DDBJ whole genome shotgun (WGS) entry which is preliminary data.</text>
</comment>
<dbReference type="InterPro" id="IPR026891">
    <property type="entry name" value="Fn3-like"/>
</dbReference>
<dbReference type="RefSeq" id="WP_205106395.1">
    <property type="nucleotide sequence ID" value="NZ_BAAAHT010000018.1"/>
</dbReference>
<dbReference type="InterPro" id="IPR001764">
    <property type="entry name" value="Glyco_hydro_3_N"/>
</dbReference>
<dbReference type="InterPro" id="IPR036881">
    <property type="entry name" value="Glyco_hydro_3_C_sf"/>
</dbReference>
<dbReference type="EC" id="3.2.1.21" evidence="6"/>
<feature type="domain" description="Fibronectin type III-like" evidence="5">
    <location>
        <begin position="669"/>
        <end position="738"/>
    </location>
</feature>
<dbReference type="PANTHER" id="PTHR42715">
    <property type="entry name" value="BETA-GLUCOSIDASE"/>
    <property type="match status" value="1"/>
</dbReference>
<protein>
    <submittedName>
        <fullName evidence="6">Beta-glucosidase</fullName>
        <ecNumber evidence="6">3.2.1.21</ecNumber>
    </submittedName>
</protein>
<proteinExistence type="inferred from homology"/>
<dbReference type="PROSITE" id="PS00775">
    <property type="entry name" value="GLYCOSYL_HYDROL_F3"/>
    <property type="match status" value="1"/>
</dbReference>
<dbReference type="InterPro" id="IPR002772">
    <property type="entry name" value="Glyco_hydro_3_C"/>
</dbReference>
<comment type="similarity">
    <text evidence="1 4">Belongs to the glycosyl hydrolase 3 family.</text>
</comment>
<dbReference type="SUPFAM" id="SSF52279">
    <property type="entry name" value="Beta-D-glucan exohydrolase, C-terminal domain"/>
    <property type="match status" value="1"/>
</dbReference>
<dbReference type="PANTHER" id="PTHR42715:SF10">
    <property type="entry name" value="BETA-GLUCOSIDASE"/>
    <property type="match status" value="1"/>
</dbReference>
<dbReference type="Pfam" id="PF00933">
    <property type="entry name" value="Glyco_hydro_3"/>
    <property type="match status" value="1"/>
</dbReference>
<gene>
    <name evidence="6" type="ORF">JOE66_000310</name>
</gene>
<dbReference type="Gene3D" id="3.20.20.300">
    <property type="entry name" value="Glycoside hydrolase, family 3, N-terminal domain"/>
    <property type="match status" value="1"/>
</dbReference>
<evidence type="ECO:0000313" key="6">
    <source>
        <dbReference type="EMBL" id="MBM7470676.1"/>
    </source>
</evidence>
<dbReference type="SMART" id="SM01217">
    <property type="entry name" value="Fn3_like"/>
    <property type="match status" value="1"/>
</dbReference>
<dbReference type="Gene3D" id="2.60.40.10">
    <property type="entry name" value="Immunoglobulins"/>
    <property type="match status" value="1"/>
</dbReference>
<dbReference type="PRINTS" id="PR00133">
    <property type="entry name" value="GLHYDRLASE3"/>
</dbReference>
<keyword evidence="4 6" id="KW-0326">Glycosidase</keyword>
<dbReference type="Gene3D" id="3.40.50.1700">
    <property type="entry name" value="Glycoside hydrolase family 3 C-terminal domain"/>
    <property type="match status" value="1"/>
</dbReference>
<dbReference type="Proteomes" id="UP000776164">
    <property type="component" value="Unassembled WGS sequence"/>
</dbReference>
<evidence type="ECO:0000256" key="3">
    <source>
        <dbReference type="ARBA" id="ARBA00023277"/>
    </source>
</evidence>
<dbReference type="InterPro" id="IPR017853">
    <property type="entry name" value="GH"/>
</dbReference>
<dbReference type="Pfam" id="PF01915">
    <property type="entry name" value="Glyco_hydro_3_C"/>
    <property type="match status" value="1"/>
</dbReference>
<dbReference type="InterPro" id="IPR019800">
    <property type="entry name" value="Glyco_hydro_3_AS"/>
</dbReference>
<keyword evidence="2 4" id="KW-0378">Hydrolase</keyword>
<sequence length="775" mass="82002">MTSIDDQIAPSEVWHDRGLTAHDRASALLSQMTFPEKLQQLGSTWPGSENLEEAVAPLQDSHQLAAPFDEAIVDGIGHLTRPFGTAPIEPHDGMLRLADLQRQVVSANRFGIPAIVHEECLTGFTAWKATIYPTSLAWAATFDPGIVERMAQNIGRDMHAVGVHQGLSPVLDVVRDYRWGRVEETMGEDPYLVSQIAASYVTGLQSEGVIATLKHFVGYAASRGGRNHAPVSVGQRELRDVLLRPFEQAIVHAGACSVMNSYTDLDGVPAASDSALFTDLLRNEWGFAGTVVSDYWAVPFLLSMHRIVATNAEAGALALTAGIDVELPHTVGFTAEAAELAGRDVVDRAVLRVLTQKVELGLLDPDWAAAEAAWVSLDSDHNRLVARAVAEESVVLLHNPQGILPLQSPLRIAVIGPVANESASLFGCYAFPNHVLPNFPEAGLGLEAPTLLDAIRTEFPGAHVDFAPGVPVLEPDESGIADAEATARSADIVILAVGDRSGMFGHGTSGEGCDVTSLDLPGVQSVLVDRILATGTKVVLVTLSGRPYAIGGYVERSKAAVQAFLPGQEGAGAIAGVLSGRVNPSGRLPVQIPGDASAQPGTYLAPPLALRSDGVSNIDPTPAFPFGFGLSYSTMEISSTTVSAAVIATHGEVIVSAIVRNTGSRHAVAVPQLYMSDPVAEVTRPVRQLIGFTRVALEAGASSEIQFVVSSDLFAYTGRDLRRRIDPGEVLLLVAENAGDSREAAVVQLTGPTRFVDHTRTMSTTATSTVLAESL</sequence>
<evidence type="ECO:0000313" key="7">
    <source>
        <dbReference type="Proteomes" id="UP000776164"/>
    </source>
</evidence>
<evidence type="ECO:0000259" key="5">
    <source>
        <dbReference type="SMART" id="SM01217"/>
    </source>
</evidence>
<dbReference type="GO" id="GO:0008422">
    <property type="term" value="F:beta-glucosidase activity"/>
    <property type="evidence" value="ECO:0007669"/>
    <property type="project" value="UniProtKB-EC"/>
</dbReference>
<dbReference type="Pfam" id="PF14310">
    <property type="entry name" value="Fn3-like"/>
    <property type="match status" value="1"/>
</dbReference>
<organism evidence="6 7">
    <name type="scientific">Subtercola frigoramans</name>
    <dbReference type="NCBI Taxonomy" id="120298"/>
    <lineage>
        <taxon>Bacteria</taxon>
        <taxon>Bacillati</taxon>
        <taxon>Actinomycetota</taxon>
        <taxon>Actinomycetes</taxon>
        <taxon>Micrococcales</taxon>
        <taxon>Microbacteriaceae</taxon>
        <taxon>Subtercola</taxon>
    </lineage>
</organism>
<dbReference type="InterPro" id="IPR050288">
    <property type="entry name" value="Cellulose_deg_GH3"/>
</dbReference>
<dbReference type="EMBL" id="JAFBBU010000001">
    <property type="protein sequence ID" value="MBM7470676.1"/>
    <property type="molecule type" value="Genomic_DNA"/>
</dbReference>
<evidence type="ECO:0000256" key="1">
    <source>
        <dbReference type="ARBA" id="ARBA00005336"/>
    </source>
</evidence>
<keyword evidence="3" id="KW-0119">Carbohydrate metabolism</keyword>
<accession>A0ABS2L150</accession>
<dbReference type="SUPFAM" id="SSF51445">
    <property type="entry name" value="(Trans)glycosidases"/>
    <property type="match status" value="1"/>
</dbReference>
<evidence type="ECO:0000256" key="2">
    <source>
        <dbReference type="ARBA" id="ARBA00022801"/>
    </source>
</evidence>
<dbReference type="InterPro" id="IPR036962">
    <property type="entry name" value="Glyco_hydro_3_N_sf"/>
</dbReference>